<reference evidence="2" key="3">
    <citation type="submission" date="2023-11" db="EMBL/GenBank/DDBJ databases">
        <authorList>
            <person name="Beijen E."/>
            <person name="Ohm R.A."/>
        </authorList>
    </citation>
    <scope>NUCLEOTIDE SEQUENCE</scope>
    <source>
        <strain evidence="2">CBS 150709</strain>
    </source>
</reference>
<dbReference type="AlphaFoldDB" id="A0A2U3EA73"/>
<reference evidence="3 4" key="2">
    <citation type="journal article" date="2016" name="Front. Microbiol.">
        <title>Genome and transcriptome sequences reveal the specific parasitism of the nematophagous Purpureocillium lilacinum 36-1.</title>
        <authorList>
            <person name="Xie J."/>
            <person name="Li S."/>
            <person name="Mo C."/>
            <person name="Xiao X."/>
            <person name="Peng D."/>
            <person name="Wang G."/>
            <person name="Xiao Y."/>
        </authorList>
    </citation>
    <scope>NUCLEOTIDE SEQUENCE [LARGE SCALE GENOMIC DNA]</scope>
    <source>
        <strain evidence="3 4">36-1</strain>
    </source>
</reference>
<evidence type="ECO:0000313" key="3">
    <source>
        <dbReference type="EMBL" id="PWI71395.1"/>
    </source>
</evidence>
<evidence type="ECO:0000313" key="2">
    <source>
        <dbReference type="EMBL" id="KAK4092823.1"/>
    </source>
</evidence>
<feature type="compositionally biased region" description="Basic and acidic residues" evidence="1">
    <location>
        <begin position="476"/>
        <end position="491"/>
    </location>
</feature>
<dbReference type="Proteomes" id="UP001287286">
    <property type="component" value="Unassembled WGS sequence"/>
</dbReference>
<dbReference type="EMBL" id="LCWV01000007">
    <property type="protein sequence ID" value="PWI71395.1"/>
    <property type="molecule type" value="Genomic_DNA"/>
</dbReference>
<dbReference type="Proteomes" id="UP000245956">
    <property type="component" value="Unassembled WGS sequence"/>
</dbReference>
<name>A0A2U3EA73_PURLI</name>
<keyword evidence="5" id="KW-1185">Reference proteome</keyword>
<feature type="region of interest" description="Disordered" evidence="1">
    <location>
        <begin position="468"/>
        <end position="538"/>
    </location>
</feature>
<sequence>MGGGGGMRGSSETQTHTQGERGSHFAQKQRGPVLTMPVAVACAGPSRPAGWLLARRSEQSTRGIGPEAAGMGGHVVLEQVSLASWAALVGCAGARNEVGMEWRSPWITSKVPRSPYSDCRAASSQVPGVHDEQATKRRRDALCRDGRDGRLFIDDKGMLPRTPPVQSRTSAVRRCPSRSEGYTTSGRYKAVDPSGYSNLCSFAAEYTPLNYLRSSPARFQCLESQGFGSSVRRAPTFNHRVTIGLARSLANRTSRIRDVRREDVHLTTIPGCMGMYTLEVSHAALPCPRPGYPLLASPHPSLLCGVVLSMSLTTKRAAAPRPPKAHRRSRPVRLKRRNSYNRRGGVEARNPIYFMGKSKRSIITLYITGRAGQLSKDRRCLGRRALSQAIHSFDALFFEASGQVWRLGDPSRRVQMHAVRGPAGRVHAKCRARRNTQHVWPRREERRLPLATARCMWRCRPAGRMDGLSHMSSTRDALRDDTLEGGGHDIGDVSLPTTQNAPGLDRSRRSAASSVIGTNDRAGPFKVSSDTRQMPARG</sequence>
<evidence type="ECO:0000256" key="1">
    <source>
        <dbReference type="SAM" id="MobiDB-lite"/>
    </source>
</evidence>
<proteinExistence type="predicted"/>
<accession>A0A2U3EA73</accession>
<protein>
    <submittedName>
        <fullName evidence="3">Uncharacterized protein</fullName>
    </submittedName>
</protein>
<gene>
    <name evidence="3" type="ORF">PCL_11489</name>
    <name evidence="2" type="ORF">Purlil1_2748</name>
</gene>
<organism evidence="3 4">
    <name type="scientific">Purpureocillium lilacinum</name>
    <name type="common">Paecilomyces lilacinus</name>
    <dbReference type="NCBI Taxonomy" id="33203"/>
    <lineage>
        <taxon>Eukaryota</taxon>
        <taxon>Fungi</taxon>
        <taxon>Dikarya</taxon>
        <taxon>Ascomycota</taxon>
        <taxon>Pezizomycotina</taxon>
        <taxon>Sordariomycetes</taxon>
        <taxon>Hypocreomycetidae</taxon>
        <taxon>Hypocreales</taxon>
        <taxon>Ophiocordycipitaceae</taxon>
        <taxon>Purpureocillium</taxon>
    </lineage>
</organism>
<reference evidence="3" key="1">
    <citation type="submission" date="2015-05" db="EMBL/GenBank/DDBJ databases">
        <authorList>
            <person name="Wang D.B."/>
            <person name="Wang M."/>
        </authorList>
    </citation>
    <scope>NUCLEOTIDE SEQUENCE</scope>
    <source>
        <strain evidence="3">36-1</strain>
    </source>
</reference>
<feature type="region of interest" description="Disordered" evidence="1">
    <location>
        <begin position="1"/>
        <end position="30"/>
    </location>
</feature>
<dbReference type="EMBL" id="JAWRVI010000007">
    <property type="protein sequence ID" value="KAK4092823.1"/>
    <property type="molecule type" value="Genomic_DNA"/>
</dbReference>
<evidence type="ECO:0000313" key="5">
    <source>
        <dbReference type="Proteomes" id="UP001287286"/>
    </source>
</evidence>
<reference evidence="2 5" key="4">
    <citation type="journal article" date="2024" name="Microbiol. Resour. Announc.">
        <title>Genome annotations for the ascomycete fungi Trichoderma harzianum, Trichoderma aggressivum, and Purpureocillium lilacinum.</title>
        <authorList>
            <person name="Beijen E.P.W."/>
            <person name="Ohm R.A."/>
        </authorList>
    </citation>
    <scope>NUCLEOTIDE SEQUENCE [LARGE SCALE GENOMIC DNA]</scope>
    <source>
        <strain evidence="2 5">CBS 150709</strain>
    </source>
</reference>
<evidence type="ECO:0000313" key="4">
    <source>
        <dbReference type="Proteomes" id="UP000245956"/>
    </source>
</evidence>
<comment type="caution">
    <text evidence="3">The sequence shown here is derived from an EMBL/GenBank/DDBJ whole genome shotgun (WGS) entry which is preliminary data.</text>
</comment>